<dbReference type="Pfam" id="PF00361">
    <property type="entry name" value="Proton_antipo_M"/>
    <property type="match status" value="1"/>
</dbReference>
<keyword evidence="10" id="KW-0520">NAD</keyword>
<dbReference type="PANTHER" id="PTHR42703">
    <property type="entry name" value="NADH DEHYDROGENASE"/>
    <property type="match status" value="1"/>
</dbReference>
<keyword evidence="10" id="KW-0679">Respiratory chain</keyword>
<evidence type="ECO:0000256" key="4">
    <source>
        <dbReference type="ARBA" id="ARBA00021006"/>
    </source>
</evidence>
<evidence type="ECO:0000313" key="12">
    <source>
        <dbReference type="EMBL" id="AYH51365.1"/>
    </source>
</evidence>
<proteinExistence type="inferred from homology"/>
<keyword evidence="10" id="KW-0830">Ubiquinone</keyword>
<comment type="similarity">
    <text evidence="2 10">Belongs to the complex I subunit 4 family.</text>
</comment>
<feature type="transmembrane region" description="Helical" evidence="10">
    <location>
        <begin position="107"/>
        <end position="123"/>
    </location>
</feature>
<reference evidence="12" key="1">
    <citation type="journal article" date="2018" name="Int. J. Parasitol.">
        <title>Validity of the Diplostomoidea and Diplostomida (Digenea, Platyhelminthes) upheld in phylogenomic analysis.</title>
        <authorList>
            <person name="Locke S.A."/>
            <person name="Van Dam A."/>
            <person name="Caffara M."/>
            <person name="Pinto H.A."/>
            <person name="Lopez-Hernandez D."/>
            <person name="Blanar C.A."/>
        </authorList>
    </citation>
    <scope>NUCLEOTIDE SEQUENCE</scope>
    <source>
        <strain evidence="12">C.IN.FKY.Tm.3115.1</strain>
    </source>
</reference>
<gene>
    <name evidence="12" type="primary">ND4</name>
</gene>
<dbReference type="EMBL" id="MH536508">
    <property type="protein sequence ID" value="AYH51365.1"/>
    <property type="molecule type" value="Genomic_DNA"/>
</dbReference>
<evidence type="ECO:0000256" key="2">
    <source>
        <dbReference type="ARBA" id="ARBA00009025"/>
    </source>
</evidence>
<accession>A0A6J3YV84</accession>
<dbReference type="GO" id="GO:0008137">
    <property type="term" value="F:NADH dehydrogenase (ubiquinone) activity"/>
    <property type="evidence" value="ECO:0007669"/>
    <property type="project" value="UniProtKB-UniRule"/>
</dbReference>
<feature type="transmembrane region" description="Helical" evidence="10">
    <location>
        <begin position="83"/>
        <end position="101"/>
    </location>
</feature>
<dbReference type="AlphaFoldDB" id="A0A6J3YV84"/>
<keyword evidence="8 10" id="KW-0472">Membrane</keyword>
<protein>
    <recommendedName>
        <fullName evidence="4 10">NADH-ubiquinone oxidoreductase chain 4</fullName>
        <ecNumber evidence="3 10">7.1.1.2</ecNumber>
    </recommendedName>
</protein>
<dbReference type="PRINTS" id="PR01437">
    <property type="entry name" value="NUOXDRDTASE4"/>
</dbReference>
<dbReference type="InterPro" id="IPR050586">
    <property type="entry name" value="CPA3_Na-H_Antiporter_D"/>
</dbReference>
<dbReference type="GO" id="GO:0005886">
    <property type="term" value="C:plasma membrane"/>
    <property type="evidence" value="ECO:0007669"/>
    <property type="project" value="UniProtKB-SubCell"/>
</dbReference>
<evidence type="ECO:0000256" key="9">
    <source>
        <dbReference type="ARBA" id="ARBA00049551"/>
    </source>
</evidence>
<geneLocation type="mitochondrion" evidence="12"/>
<dbReference type="InterPro" id="IPR001750">
    <property type="entry name" value="ND/Mrp_TM"/>
</dbReference>
<feature type="transmembrane region" description="Helical" evidence="10">
    <location>
        <begin position="242"/>
        <end position="260"/>
    </location>
</feature>
<feature type="transmembrane region" description="Helical" evidence="10">
    <location>
        <begin position="410"/>
        <end position="433"/>
    </location>
</feature>
<dbReference type="GO" id="GO:0031966">
    <property type="term" value="C:mitochondrial membrane"/>
    <property type="evidence" value="ECO:0007669"/>
    <property type="project" value="UniProtKB-SubCell"/>
</dbReference>
<evidence type="ECO:0000256" key="8">
    <source>
        <dbReference type="ARBA" id="ARBA00023136"/>
    </source>
</evidence>
<comment type="catalytic activity">
    <reaction evidence="9 10">
        <text>a ubiquinone + NADH + 5 H(+)(in) = a ubiquinol + NAD(+) + 4 H(+)(out)</text>
        <dbReference type="Rhea" id="RHEA:29091"/>
        <dbReference type="Rhea" id="RHEA-COMP:9565"/>
        <dbReference type="Rhea" id="RHEA-COMP:9566"/>
        <dbReference type="ChEBI" id="CHEBI:15378"/>
        <dbReference type="ChEBI" id="CHEBI:16389"/>
        <dbReference type="ChEBI" id="CHEBI:17976"/>
        <dbReference type="ChEBI" id="CHEBI:57540"/>
        <dbReference type="ChEBI" id="CHEBI:57945"/>
        <dbReference type="EC" id="7.1.1.2"/>
    </reaction>
</comment>
<comment type="function">
    <text evidence="10">Core subunit of the mitochondrial membrane respiratory chain NADH dehydrogenase (Complex I) which catalyzes electron transfer from NADH through the respiratory chain, using ubiquinone as an electron acceptor. Essential for the catalytic activity and assembly of complex I.</text>
</comment>
<dbReference type="InterPro" id="IPR003918">
    <property type="entry name" value="NADH_UbQ_OxRdtase"/>
</dbReference>
<evidence type="ECO:0000256" key="1">
    <source>
        <dbReference type="ARBA" id="ARBA00004651"/>
    </source>
</evidence>
<comment type="subcellular location">
    <subcellularLocation>
        <location evidence="1">Cell membrane</location>
        <topology evidence="1">Multi-pass membrane protein</topology>
    </subcellularLocation>
    <subcellularLocation>
        <location evidence="10">Mitochondrion membrane</location>
        <topology evidence="10">Multi-pass membrane protein</topology>
    </subcellularLocation>
</comment>
<evidence type="ECO:0000259" key="11">
    <source>
        <dbReference type="Pfam" id="PF00361"/>
    </source>
</evidence>
<feature type="transmembrane region" description="Helical" evidence="10">
    <location>
        <begin position="269"/>
        <end position="292"/>
    </location>
</feature>
<dbReference type="GO" id="GO:0042773">
    <property type="term" value="P:ATP synthesis coupled electron transport"/>
    <property type="evidence" value="ECO:0007669"/>
    <property type="project" value="InterPro"/>
</dbReference>
<feature type="transmembrane region" description="Helical" evidence="10">
    <location>
        <begin position="51"/>
        <end position="76"/>
    </location>
</feature>
<sequence length="434" mass="49774">MKFKVIDWYSWFVGVLIFSSLIFLCFFGFSGSCFYMDLLSVGCLVNFSGPVFVFDLVGFTLSLLSIILLFVLFFFTNFVGSRSVVYILFSIATSILCYCSNHVFFFWWFYEVSILSLLFLLVVESPYSERYLAGWYLSGYVVLTSLPMLLCLIYFSCVSGSLYMSDWLFLEGYSTLDFIVFLLLGVLFITKIPIPPFHVWLPIVHAEATSIVSVCLSGYIMKLGLLGVCRFCWWVLPDYLFGFYYVCFSFFLSILFFLMASRELDSKRWLAFLSLSHIIVCAVCLSCCFYDSCGLMYFYSLGHGLSAGLIFIILWWGYGLCGSRNWMVIKSVLGGSLFFRVLICLGLCTAASLPPIIQFFVEVNLLLWVGFSSITLFFIFCFYLFFSSLIPLFFLGFLMSRQFCVSYVSFSGLISFSSCVTFLSIWCFFLFAFI</sequence>
<evidence type="ECO:0000256" key="7">
    <source>
        <dbReference type="ARBA" id="ARBA00022989"/>
    </source>
</evidence>
<evidence type="ECO:0000256" key="5">
    <source>
        <dbReference type="ARBA" id="ARBA00022475"/>
    </source>
</evidence>
<name>A0A6J3YV84_9TREM</name>
<feature type="transmembrane region" description="Helical" evidence="10">
    <location>
        <begin position="332"/>
        <end position="353"/>
    </location>
</feature>
<dbReference type="PROSITE" id="PS51257">
    <property type="entry name" value="PROKAR_LIPOPROTEIN"/>
    <property type="match status" value="1"/>
</dbReference>
<feature type="transmembrane region" description="Helical" evidence="10">
    <location>
        <begin position="298"/>
        <end position="320"/>
    </location>
</feature>
<keyword evidence="10 12" id="KW-0496">Mitochondrion</keyword>
<feature type="transmembrane region" description="Helical" evidence="10">
    <location>
        <begin position="211"/>
        <end position="236"/>
    </location>
</feature>
<keyword evidence="7 10" id="KW-1133">Transmembrane helix</keyword>
<organism evidence="12">
    <name type="scientific">Cardiocephaloides medioconiger</name>
    <dbReference type="NCBI Taxonomy" id="1354361"/>
    <lineage>
        <taxon>Eukaryota</taxon>
        <taxon>Metazoa</taxon>
        <taxon>Spiralia</taxon>
        <taxon>Lophotrochozoa</taxon>
        <taxon>Platyhelminthes</taxon>
        <taxon>Trematoda</taxon>
        <taxon>Digenea</taxon>
        <taxon>Diplostomida</taxon>
        <taxon>Diplostomoidea</taxon>
        <taxon>Strigeidae</taxon>
        <taxon>Cardiocephaloides</taxon>
    </lineage>
</organism>
<feature type="transmembrane region" description="Helical" evidence="10">
    <location>
        <begin position="365"/>
        <end position="398"/>
    </location>
</feature>
<feature type="transmembrane region" description="Helical" evidence="10">
    <location>
        <begin position="167"/>
        <end position="190"/>
    </location>
</feature>
<feature type="transmembrane region" description="Helical" evidence="10">
    <location>
        <begin position="12"/>
        <end position="31"/>
    </location>
</feature>
<keyword evidence="5" id="KW-1003">Cell membrane</keyword>
<dbReference type="PANTHER" id="PTHR42703:SF1">
    <property type="entry name" value="NA(+)_H(+) ANTIPORTER SUBUNIT D1"/>
    <property type="match status" value="1"/>
</dbReference>
<keyword evidence="10" id="KW-0249">Electron transport</keyword>
<keyword evidence="6 10" id="KW-0812">Transmembrane</keyword>
<dbReference type="EC" id="7.1.1.2" evidence="3 10"/>
<feature type="transmembrane region" description="Helical" evidence="10">
    <location>
        <begin position="135"/>
        <end position="155"/>
    </location>
</feature>
<evidence type="ECO:0000256" key="3">
    <source>
        <dbReference type="ARBA" id="ARBA00012944"/>
    </source>
</evidence>
<evidence type="ECO:0000256" key="6">
    <source>
        <dbReference type="ARBA" id="ARBA00022692"/>
    </source>
</evidence>
<evidence type="ECO:0000256" key="10">
    <source>
        <dbReference type="RuleBase" id="RU003297"/>
    </source>
</evidence>
<feature type="domain" description="NADH:quinone oxidoreductase/Mrp antiporter transmembrane" evidence="11">
    <location>
        <begin position="100"/>
        <end position="382"/>
    </location>
</feature>
<keyword evidence="10" id="KW-0813">Transport</keyword>